<keyword evidence="3" id="KW-1185">Reference proteome</keyword>
<reference evidence="2" key="1">
    <citation type="submission" date="2023-03" db="EMBL/GenBank/DDBJ databases">
        <title>Massive genome expansion in bonnet fungi (Mycena s.s.) driven by repeated elements and novel gene families across ecological guilds.</title>
        <authorList>
            <consortium name="Lawrence Berkeley National Laboratory"/>
            <person name="Harder C.B."/>
            <person name="Miyauchi S."/>
            <person name="Viragh M."/>
            <person name="Kuo A."/>
            <person name="Thoen E."/>
            <person name="Andreopoulos B."/>
            <person name="Lu D."/>
            <person name="Skrede I."/>
            <person name="Drula E."/>
            <person name="Henrissat B."/>
            <person name="Morin E."/>
            <person name="Kohler A."/>
            <person name="Barry K."/>
            <person name="LaButti K."/>
            <person name="Morin E."/>
            <person name="Salamov A."/>
            <person name="Lipzen A."/>
            <person name="Mereny Z."/>
            <person name="Hegedus B."/>
            <person name="Baldrian P."/>
            <person name="Stursova M."/>
            <person name="Weitz H."/>
            <person name="Taylor A."/>
            <person name="Grigoriev I.V."/>
            <person name="Nagy L.G."/>
            <person name="Martin F."/>
            <person name="Kauserud H."/>
        </authorList>
    </citation>
    <scope>NUCLEOTIDE SEQUENCE</scope>
    <source>
        <strain evidence="2">CBHHK188m</strain>
    </source>
</reference>
<comment type="caution">
    <text evidence="2">The sequence shown here is derived from an EMBL/GenBank/DDBJ whole genome shotgun (WGS) entry which is preliminary data.</text>
</comment>
<dbReference type="AlphaFoldDB" id="A0AAD7I9L1"/>
<feature type="compositionally biased region" description="Basic residues" evidence="1">
    <location>
        <begin position="26"/>
        <end position="42"/>
    </location>
</feature>
<dbReference type="Proteomes" id="UP001215280">
    <property type="component" value="Unassembled WGS sequence"/>
</dbReference>
<name>A0AAD7I9L1_9AGAR</name>
<evidence type="ECO:0000256" key="1">
    <source>
        <dbReference type="SAM" id="MobiDB-lite"/>
    </source>
</evidence>
<sequence length="231" mass="25281">MRMRPRHRVPPSPPRRPLQSHSCTTQRRRTHDHRTVRARRARTAVQHPHGAAGVYIGTRTRTRPSPPHSRLWSPRSRLAVAPRGHHRAHPRADPGDDRARGRARRGDGCGRSDGGGCRRGGSPCSTIPDEVPRVAPPSPLAGFTDIMGAHTQEQLALMGGVVLQMGTRVEGAAVASEPAWSERLEAEEGVYLNGVAQGSTSSPPVEGVTHSRRAPPEGDAKRPRRRMVFER</sequence>
<feature type="compositionally biased region" description="Basic and acidic residues" evidence="1">
    <location>
        <begin position="214"/>
        <end position="231"/>
    </location>
</feature>
<evidence type="ECO:0000313" key="3">
    <source>
        <dbReference type="Proteomes" id="UP001215280"/>
    </source>
</evidence>
<protein>
    <submittedName>
        <fullName evidence="2">Uncharacterized protein</fullName>
    </submittedName>
</protein>
<feature type="region of interest" description="Disordered" evidence="1">
    <location>
        <begin position="1"/>
        <end position="139"/>
    </location>
</feature>
<organism evidence="2 3">
    <name type="scientific">Mycena maculata</name>
    <dbReference type="NCBI Taxonomy" id="230809"/>
    <lineage>
        <taxon>Eukaryota</taxon>
        <taxon>Fungi</taxon>
        <taxon>Dikarya</taxon>
        <taxon>Basidiomycota</taxon>
        <taxon>Agaricomycotina</taxon>
        <taxon>Agaricomycetes</taxon>
        <taxon>Agaricomycetidae</taxon>
        <taxon>Agaricales</taxon>
        <taxon>Marasmiineae</taxon>
        <taxon>Mycenaceae</taxon>
        <taxon>Mycena</taxon>
    </lineage>
</organism>
<feature type="region of interest" description="Disordered" evidence="1">
    <location>
        <begin position="194"/>
        <end position="231"/>
    </location>
</feature>
<evidence type="ECO:0000313" key="2">
    <source>
        <dbReference type="EMBL" id="KAJ7738067.1"/>
    </source>
</evidence>
<gene>
    <name evidence="2" type="ORF">DFH07DRAFT_86377</name>
</gene>
<accession>A0AAD7I9L1</accession>
<feature type="compositionally biased region" description="Basic and acidic residues" evidence="1">
    <location>
        <begin position="90"/>
        <end position="110"/>
    </location>
</feature>
<dbReference type="EMBL" id="JARJLG010000139">
    <property type="protein sequence ID" value="KAJ7738067.1"/>
    <property type="molecule type" value="Genomic_DNA"/>
</dbReference>
<proteinExistence type="predicted"/>